<dbReference type="EMBL" id="KV005064">
    <property type="protein sequence ID" value="KZV34427.1"/>
    <property type="molecule type" value="Genomic_DNA"/>
</dbReference>
<gene>
    <name evidence="1" type="ORF">F511_24898</name>
</gene>
<dbReference type="Proteomes" id="UP000250235">
    <property type="component" value="Unassembled WGS sequence"/>
</dbReference>
<protein>
    <submittedName>
        <fullName evidence="1">Uncharacterized protein</fullName>
    </submittedName>
</protein>
<reference evidence="1 2" key="1">
    <citation type="journal article" date="2015" name="Proc. Natl. Acad. Sci. U.S.A.">
        <title>The resurrection genome of Boea hygrometrica: A blueprint for survival of dehydration.</title>
        <authorList>
            <person name="Xiao L."/>
            <person name="Yang G."/>
            <person name="Zhang L."/>
            <person name="Yang X."/>
            <person name="Zhao S."/>
            <person name="Ji Z."/>
            <person name="Zhou Q."/>
            <person name="Hu M."/>
            <person name="Wang Y."/>
            <person name="Chen M."/>
            <person name="Xu Y."/>
            <person name="Jin H."/>
            <person name="Xiao X."/>
            <person name="Hu G."/>
            <person name="Bao F."/>
            <person name="Hu Y."/>
            <person name="Wan P."/>
            <person name="Li L."/>
            <person name="Deng X."/>
            <person name="Kuang T."/>
            <person name="Xiang C."/>
            <person name="Zhu J.K."/>
            <person name="Oliver M.J."/>
            <person name="He Y."/>
        </authorList>
    </citation>
    <scope>NUCLEOTIDE SEQUENCE [LARGE SCALE GENOMIC DNA]</scope>
    <source>
        <strain evidence="2">cv. XS01</strain>
    </source>
</reference>
<dbReference type="AlphaFoldDB" id="A0A2Z7BK18"/>
<accession>A0A2Z7BK18</accession>
<sequence length="175" mass="19797">MPEFDIILVMDWLTENQVIVDFQCRTARNLIDAGCLSFLASISVTTVHDGPYIADVEVVRESGWASFELVRLVKQSGQYKSSNSSRFLENFYGKMIRFECWSALDDRIKIQWCVRSGGDAMPFSDSDLASGMTCPSERVIELGEARSAQFDACFEDERQYRSPHLPAGLWIDAMS</sequence>
<keyword evidence="2" id="KW-1185">Reference proteome</keyword>
<evidence type="ECO:0000313" key="2">
    <source>
        <dbReference type="Proteomes" id="UP000250235"/>
    </source>
</evidence>
<evidence type="ECO:0000313" key="1">
    <source>
        <dbReference type="EMBL" id="KZV34427.1"/>
    </source>
</evidence>
<proteinExistence type="predicted"/>
<name>A0A2Z7BK18_9LAMI</name>
<organism evidence="1 2">
    <name type="scientific">Dorcoceras hygrometricum</name>
    <dbReference type="NCBI Taxonomy" id="472368"/>
    <lineage>
        <taxon>Eukaryota</taxon>
        <taxon>Viridiplantae</taxon>
        <taxon>Streptophyta</taxon>
        <taxon>Embryophyta</taxon>
        <taxon>Tracheophyta</taxon>
        <taxon>Spermatophyta</taxon>
        <taxon>Magnoliopsida</taxon>
        <taxon>eudicotyledons</taxon>
        <taxon>Gunneridae</taxon>
        <taxon>Pentapetalae</taxon>
        <taxon>asterids</taxon>
        <taxon>lamiids</taxon>
        <taxon>Lamiales</taxon>
        <taxon>Gesneriaceae</taxon>
        <taxon>Didymocarpoideae</taxon>
        <taxon>Trichosporeae</taxon>
        <taxon>Loxocarpinae</taxon>
        <taxon>Dorcoceras</taxon>
    </lineage>
</organism>